<evidence type="ECO:0000313" key="4">
    <source>
        <dbReference type="Proteomes" id="UP000320475"/>
    </source>
</evidence>
<accession>A0A507DDI1</accession>
<dbReference type="EMBL" id="QEAM01000043">
    <property type="protein sequence ID" value="TPX48930.1"/>
    <property type="molecule type" value="Genomic_DNA"/>
</dbReference>
<name>A0A507DDI1_9FUNG</name>
<evidence type="ECO:0000313" key="3">
    <source>
        <dbReference type="EMBL" id="TPX48930.1"/>
    </source>
</evidence>
<gene>
    <name evidence="3" type="ORF">SeLEV6574_g01771</name>
</gene>
<dbReference type="AlphaFoldDB" id="A0A507DDI1"/>
<comment type="caution">
    <text evidence="3">The sequence shown here is derived from an EMBL/GenBank/DDBJ whole genome shotgun (WGS) entry which is preliminary data.</text>
</comment>
<feature type="transmembrane region" description="Helical" evidence="2">
    <location>
        <begin position="61"/>
        <end position="82"/>
    </location>
</feature>
<sequence length="491" mass="55913">MVSKLAKRPENSMSRLLIQLRVYLTVFYGVPVGCQLGFVDFFDFFDFLFQRRIDIAVVTRMVKFITISLLAYVAAFFCFTPVEATDQQAVLDLISHELARANNPNPISTIDDVLLHIHNRINVIISDRQLKVNAATLCKILHECNDDMSAKQMRHARSYLKSVFDGLNGLFHWIAFYMNEAQYLPAQEALQRALALVAPHLKWHYDLEAKYRPSAYASHQMETSSLPPYDWEGVVPLVPLSDLEQETRDAGFNIPASGPVTLRKSNEVDTWIREIQLQKGICKRLIDELQPPRDSRFHRVTAKTLIAPCTIRQDVFESTAEWGCPHTYADLHQLASESQIWQRLFQHHKELMIVRATYDLRRVEAYRLYKPDERKDQVATIMRQLKRFIRKYGGDPNTAQTSAVPDCSNVHDAGTSTAPSEQTGPELSYFGGAILKPPTGYMDPAYRHDETTFGYPAFDHGGPAGANSDRDSPEGPSDVGCFIRNYHHPDY</sequence>
<dbReference type="Proteomes" id="UP000320475">
    <property type="component" value="Unassembled WGS sequence"/>
</dbReference>
<proteinExistence type="predicted"/>
<dbReference type="VEuPathDB" id="FungiDB:SeMB42_g04454"/>
<feature type="transmembrane region" description="Helical" evidence="2">
    <location>
        <begin position="20"/>
        <end position="49"/>
    </location>
</feature>
<evidence type="ECO:0000256" key="2">
    <source>
        <dbReference type="SAM" id="Phobius"/>
    </source>
</evidence>
<evidence type="ECO:0000256" key="1">
    <source>
        <dbReference type="SAM" id="MobiDB-lite"/>
    </source>
</evidence>
<keyword evidence="2" id="KW-1133">Transmembrane helix</keyword>
<feature type="region of interest" description="Disordered" evidence="1">
    <location>
        <begin position="456"/>
        <end position="480"/>
    </location>
</feature>
<keyword evidence="2" id="KW-0472">Membrane</keyword>
<organism evidence="3 4">
    <name type="scientific">Synchytrium endobioticum</name>
    <dbReference type="NCBI Taxonomy" id="286115"/>
    <lineage>
        <taxon>Eukaryota</taxon>
        <taxon>Fungi</taxon>
        <taxon>Fungi incertae sedis</taxon>
        <taxon>Chytridiomycota</taxon>
        <taxon>Chytridiomycota incertae sedis</taxon>
        <taxon>Chytridiomycetes</taxon>
        <taxon>Synchytriales</taxon>
        <taxon>Synchytriaceae</taxon>
        <taxon>Synchytrium</taxon>
    </lineage>
</organism>
<protein>
    <submittedName>
        <fullName evidence="3">Uncharacterized protein</fullName>
    </submittedName>
</protein>
<keyword evidence="2" id="KW-0812">Transmembrane</keyword>
<reference evidence="3 4" key="1">
    <citation type="journal article" date="2019" name="Sci. Rep.">
        <title>Comparative genomics of chytrid fungi reveal insights into the obligate biotrophic and pathogenic lifestyle of Synchytrium endobioticum.</title>
        <authorList>
            <person name="van de Vossenberg B.T.L.H."/>
            <person name="Warris S."/>
            <person name="Nguyen H.D.T."/>
            <person name="van Gent-Pelzer M.P.E."/>
            <person name="Joly D.L."/>
            <person name="van de Geest H.C."/>
            <person name="Bonants P.J.M."/>
            <person name="Smith D.S."/>
            <person name="Levesque C.A."/>
            <person name="van der Lee T.A.J."/>
        </authorList>
    </citation>
    <scope>NUCLEOTIDE SEQUENCE [LARGE SCALE GENOMIC DNA]</scope>
    <source>
        <strain evidence="3 4">LEV6574</strain>
    </source>
</reference>